<reference evidence="1" key="3">
    <citation type="submission" date="2016-10" db="EMBL/GenBank/DDBJ databases">
        <authorList>
            <person name="de Groot N.N."/>
        </authorList>
    </citation>
    <scope>NUCLEOTIDE SEQUENCE [LARGE SCALE GENOMIC DNA]</scope>
    <source>
        <strain evidence="1">CCBAU85039</strain>
    </source>
</reference>
<sequence>MLTAIEQRLEERNLDDWEKLANVANKAAEMLVPVPGRRLH</sequence>
<name>A0A1H8U9C3_9HYPH</name>
<dbReference type="AlphaFoldDB" id="A0A1H8U9C3"/>
<evidence type="ECO:0000313" key="1">
    <source>
        <dbReference type="EMBL" id="SEI16153.1"/>
    </source>
</evidence>
<evidence type="ECO:0000313" key="3">
    <source>
        <dbReference type="Proteomes" id="UP000183063"/>
    </source>
</evidence>
<accession>A0A1H8U9C3</accession>
<proteinExistence type="predicted"/>
<organism evidence="1 3">
    <name type="scientific">Rhizobium tibeticum</name>
    <dbReference type="NCBI Taxonomy" id="501024"/>
    <lineage>
        <taxon>Bacteria</taxon>
        <taxon>Pseudomonadati</taxon>
        <taxon>Pseudomonadota</taxon>
        <taxon>Alphaproteobacteria</taxon>
        <taxon>Hyphomicrobiales</taxon>
        <taxon>Rhizobiaceae</taxon>
        <taxon>Rhizobium/Agrobacterium group</taxon>
        <taxon>Rhizobium</taxon>
    </lineage>
</organism>
<dbReference type="EMBL" id="FOCV01000032">
    <property type="protein sequence ID" value="SEO99453.1"/>
    <property type="molecule type" value="Genomic_DNA"/>
</dbReference>
<dbReference type="Proteomes" id="UP000198939">
    <property type="component" value="Unassembled WGS sequence"/>
</dbReference>
<gene>
    <name evidence="1" type="ORF">RTCCBAU85039_5379</name>
    <name evidence="2" type="ORF">SAMN05216228_103267</name>
</gene>
<evidence type="ECO:0000313" key="2">
    <source>
        <dbReference type="EMBL" id="SEO99453.1"/>
    </source>
</evidence>
<evidence type="ECO:0000313" key="4">
    <source>
        <dbReference type="Proteomes" id="UP000198939"/>
    </source>
</evidence>
<reference evidence="3" key="1">
    <citation type="submission" date="2016-10" db="EMBL/GenBank/DDBJ databases">
        <authorList>
            <person name="Wibberg D."/>
        </authorList>
    </citation>
    <scope>NUCLEOTIDE SEQUENCE [LARGE SCALE GENOMIC DNA]</scope>
</reference>
<keyword evidence="4" id="KW-1185">Reference proteome</keyword>
<reference evidence="2 4" key="2">
    <citation type="submission" date="2016-10" db="EMBL/GenBank/DDBJ databases">
        <authorList>
            <person name="Varghese N."/>
            <person name="Submissions S."/>
        </authorList>
    </citation>
    <scope>NUCLEOTIDE SEQUENCE [LARGE SCALE GENOMIC DNA]</scope>
    <source>
        <strain evidence="2 4">CGMCC 1.7071</strain>
    </source>
</reference>
<protein>
    <submittedName>
        <fullName evidence="1">Uncharacterized protein</fullName>
    </submittedName>
</protein>
<dbReference type="Proteomes" id="UP000183063">
    <property type="component" value="Unassembled WGS sequence"/>
</dbReference>
<dbReference type="EMBL" id="FNXB01000040">
    <property type="protein sequence ID" value="SEI16153.1"/>
    <property type="molecule type" value="Genomic_DNA"/>
</dbReference>